<reference evidence="2" key="1">
    <citation type="submission" date="2023-06" db="EMBL/GenBank/DDBJ databases">
        <authorList>
            <person name="Zhang S."/>
        </authorList>
    </citation>
    <scope>NUCLEOTIDE SEQUENCE</scope>
    <source>
        <strain evidence="2">SG2303</strain>
    </source>
</reference>
<dbReference type="PIRSF" id="PIRSF016184">
    <property type="entry name" value="PhzC_PhzF"/>
    <property type="match status" value="1"/>
</dbReference>
<dbReference type="SUPFAM" id="SSF54506">
    <property type="entry name" value="Diaminopimelate epimerase-like"/>
    <property type="match status" value="1"/>
</dbReference>
<proteinExistence type="inferred from homology"/>
<keyword evidence="3" id="KW-1185">Reference proteome</keyword>
<dbReference type="PANTHER" id="PTHR13774:SF32">
    <property type="entry name" value="ANTISENSE-ENHANCING SEQUENCE 1"/>
    <property type="match status" value="1"/>
</dbReference>
<evidence type="ECO:0000313" key="3">
    <source>
        <dbReference type="Proteomes" id="UP001168540"/>
    </source>
</evidence>
<dbReference type="Gene3D" id="3.10.310.10">
    <property type="entry name" value="Diaminopimelate Epimerase, Chain A, domain 1"/>
    <property type="match status" value="3"/>
</dbReference>
<protein>
    <submittedName>
        <fullName evidence="2">PhzF family phenazine biosynthesis protein</fullName>
    </submittedName>
</protein>
<dbReference type="InterPro" id="IPR003719">
    <property type="entry name" value="Phenazine_PhzF-like"/>
</dbReference>
<name>A0ABT7XQB3_9NEIS</name>
<dbReference type="NCBIfam" id="TIGR00654">
    <property type="entry name" value="PhzF_family"/>
    <property type="match status" value="1"/>
</dbReference>
<sequence>MVNVFAEQPFGGNPLAVFPDARGLDDATMQLIARQFNLSETVFVLPFAGHPTLGSAAALRDERGLADRFALEIRAGVIPVTQADGVYTLSANPPKRHAADLSRADADAMLGLAETDIADDPAWIDTGSEQLLIRLASRTAVLAAQPEPVCFKRDALLRPGRSVAYIWYVENDVATVRMFTERHGEVIEDPGTGSACANLGGWCVLAGLAPLAWRIEQGEAIDRPNVLYLTVDAEGRIGVGGRVIDVADGQFHLPG</sequence>
<evidence type="ECO:0000313" key="2">
    <source>
        <dbReference type="EMBL" id="MDN0075971.1"/>
    </source>
</evidence>
<organism evidence="2 3">
    <name type="scientific">Crenobacter oryzisoli</name>
    <dbReference type="NCBI Taxonomy" id="3056844"/>
    <lineage>
        <taxon>Bacteria</taxon>
        <taxon>Pseudomonadati</taxon>
        <taxon>Pseudomonadota</taxon>
        <taxon>Betaproteobacteria</taxon>
        <taxon>Neisseriales</taxon>
        <taxon>Neisseriaceae</taxon>
        <taxon>Crenobacter</taxon>
    </lineage>
</organism>
<dbReference type="RefSeq" id="WP_289830658.1">
    <property type="nucleotide sequence ID" value="NZ_JAUEDK010000024.1"/>
</dbReference>
<dbReference type="EMBL" id="JAUEDK010000024">
    <property type="protein sequence ID" value="MDN0075971.1"/>
    <property type="molecule type" value="Genomic_DNA"/>
</dbReference>
<gene>
    <name evidence="2" type="ORF">QU481_13855</name>
</gene>
<comment type="similarity">
    <text evidence="1">Belongs to the PhzF family.</text>
</comment>
<dbReference type="Pfam" id="PF02567">
    <property type="entry name" value="PhzC-PhzF"/>
    <property type="match status" value="1"/>
</dbReference>
<dbReference type="Proteomes" id="UP001168540">
    <property type="component" value="Unassembled WGS sequence"/>
</dbReference>
<evidence type="ECO:0000256" key="1">
    <source>
        <dbReference type="ARBA" id="ARBA00008270"/>
    </source>
</evidence>
<accession>A0ABT7XQB3</accession>
<dbReference type="PANTHER" id="PTHR13774">
    <property type="entry name" value="PHENAZINE BIOSYNTHESIS PROTEIN"/>
    <property type="match status" value="1"/>
</dbReference>
<comment type="caution">
    <text evidence="2">The sequence shown here is derived from an EMBL/GenBank/DDBJ whole genome shotgun (WGS) entry which is preliminary data.</text>
</comment>